<sequence length="698" mass="75802">MSPWRRRLKILTHIAGGLALLALMGGLLADALYPPFMGRLRDHSTLVLASDDSVLRAFATADGAWRFPAQADEIDPKFLRYLKTFEDGRFGWHPGVDPLAVLRAGYQALVAGEVVSGASTLTMQTARLLEPRPRGVQAKAIEALRALQLTWRLGGEGVLKIYLTLAPYGGNLEGIRAASLGYFGKEPRHLTEAEAALLVVLPQSPERLRPDRFPQAAKRARDKVLARLLAEGDIDAQSYKAAVAEAVPSRRLPALSDAPHLAERLRQEMPREAVIHTTIDHDLQRNLQRLLVRRSVGLEAGATIAGLVVGNKDRRVLAYLGSANYFDRRQFGPIDMVSAIRSPGSALKPFIYGMAFDELVVHPETIMVDQPMRFGEWAPENFDHLFRGEISAREALQLSLNLPAVTLMDAIGAPPFAQKLADAGFPLHLPKEAGRPGLPIALGGVGVSLEEMVSLYAGFSEQGTVRALRYIRDQPAAAAKALIGPLGSYYVTRILEDTPPPASWLASANRRQASRIAYKTGTSYGYRDAWAIGYTRDYTIGIWVGRPDGSFSGGRMGRDAAAPLLFEAFDQLPPSDSALPQVPPEGALLVGNTSLPANLKRYDIGPALSSAERPLNRLRIAFPLDGSTVPLPESETPVPLVLKAEGGNLPLRWLVNGKPVTSPPYLRQAQWDPDGKGAQRVTVIDAGGKSVSAEVWLK</sequence>
<dbReference type="Pfam" id="PF06832">
    <property type="entry name" value="BiPBP_C"/>
    <property type="match status" value="1"/>
</dbReference>
<dbReference type="InterPro" id="IPR023346">
    <property type="entry name" value="Lysozyme-like_dom_sf"/>
</dbReference>
<evidence type="ECO:0000256" key="2">
    <source>
        <dbReference type="ARBA" id="ARBA00007090"/>
    </source>
</evidence>
<dbReference type="InterPro" id="IPR001264">
    <property type="entry name" value="Glyco_trans_51"/>
</dbReference>
<evidence type="ECO:0000259" key="14">
    <source>
        <dbReference type="Pfam" id="PF06832"/>
    </source>
</evidence>
<dbReference type="Gene3D" id="3.40.710.10">
    <property type="entry name" value="DD-peptidase/beta-lactamase superfamily"/>
    <property type="match status" value="1"/>
</dbReference>
<evidence type="ECO:0000256" key="7">
    <source>
        <dbReference type="ARBA" id="ARBA00022679"/>
    </source>
</evidence>
<gene>
    <name evidence="15" type="primary">pbpC</name>
    <name evidence="15" type="ORF">SMD31_20230</name>
</gene>
<dbReference type="SUPFAM" id="SSF53955">
    <property type="entry name" value="Lysozyme-like"/>
    <property type="match status" value="1"/>
</dbReference>
<keyword evidence="7" id="KW-0808">Transferase</keyword>
<comment type="similarity">
    <text evidence="3">In the N-terminal section; belongs to the glycosyltransferase 51 family.</text>
</comment>
<evidence type="ECO:0000256" key="1">
    <source>
        <dbReference type="ARBA" id="ARBA00004752"/>
    </source>
</evidence>
<protein>
    <recommendedName>
        <fullName evidence="10">peptidoglycan glycosyltransferase</fullName>
        <ecNumber evidence="10">2.4.99.28</ecNumber>
    </recommendedName>
</protein>
<proteinExistence type="inferred from homology"/>
<dbReference type="PANTHER" id="PTHR32282:SF15">
    <property type="entry name" value="PENICILLIN-BINDING PROTEIN 1C"/>
    <property type="match status" value="1"/>
</dbReference>
<feature type="domain" description="Penicillin-binding protein transpeptidase" evidence="12">
    <location>
        <begin position="307"/>
        <end position="536"/>
    </location>
</feature>
<evidence type="ECO:0000313" key="16">
    <source>
        <dbReference type="Proteomes" id="UP001271769"/>
    </source>
</evidence>
<dbReference type="SUPFAM" id="SSF56601">
    <property type="entry name" value="beta-lactamase/transpeptidase-like"/>
    <property type="match status" value="1"/>
</dbReference>
<comment type="pathway">
    <text evidence="1">Cell wall biogenesis; peptidoglycan biosynthesis.</text>
</comment>
<evidence type="ECO:0000256" key="3">
    <source>
        <dbReference type="ARBA" id="ARBA00007739"/>
    </source>
</evidence>
<reference evidence="15 16" key="1">
    <citation type="journal article" date="2013" name="Antonie Van Leeuwenhoek">
        <title>Dongia rigui sp. nov., isolated from freshwater of a large wetland in Korea.</title>
        <authorList>
            <person name="Baik K.S."/>
            <person name="Hwang Y.M."/>
            <person name="Choi J.S."/>
            <person name="Kwon J."/>
            <person name="Seong C.N."/>
        </authorList>
    </citation>
    <scope>NUCLEOTIDE SEQUENCE [LARGE SCALE GENOMIC DNA]</scope>
    <source>
        <strain evidence="15 16">04SU4-P</strain>
    </source>
</reference>
<dbReference type="NCBIfam" id="TIGR02073">
    <property type="entry name" value="PBP_1c"/>
    <property type="match status" value="1"/>
</dbReference>
<dbReference type="InterPro" id="IPR011815">
    <property type="entry name" value="PBP_1c"/>
</dbReference>
<dbReference type="Proteomes" id="UP001271769">
    <property type="component" value="Unassembled WGS sequence"/>
</dbReference>
<dbReference type="InterPro" id="IPR001460">
    <property type="entry name" value="PCN-bd_Tpept"/>
</dbReference>
<evidence type="ECO:0000256" key="8">
    <source>
        <dbReference type="ARBA" id="ARBA00022801"/>
    </source>
</evidence>
<evidence type="ECO:0000256" key="5">
    <source>
        <dbReference type="ARBA" id="ARBA00022670"/>
    </source>
</evidence>
<feature type="domain" description="Glycosyl transferase family 51" evidence="13">
    <location>
        <begin position="62"/>
        <end position="228"/>
    </location>
</feature>
<comment type="catalytic activity">
    <reaction evidence="11">
        <text>[GlcNAc-(1-&gt;4)-Mur2Ac(oyl-L-Ala-gamma-D-Glu-L-Lys-D-Ala-D-Ala)](n)-di-trans,octa-cis-undecaprenyl diphosphate + beta-D-GlcNAc-(1-&gt;4)-Mur2Ac(oyl-L-Ala-gamma-D-Glu-L-Lys-D-Ala-D-Ala)-di-trans,octa-cis-undecaprenyl diphosphate = [GlcNAc-(1-&gt;4)-Mur2Ac(oyl-L-Ala-gamma-D-Glu-L-Lys-D-Ala-D-Ala)](n+1)-di-trans,octa-cis-undecaprenyl diphosphate + di-trans,octa-cis-undecaprenyl diphosphate + H(+)</text>
        <dbReference type="Rhea" id="RHEA:23708"/>
        <dbReference type="Rhea" id="RHEA-COMP:9602"/>
        <dbReference type="Rhea" id="RHEA-COMP:9603"/>
        <dbReference type="ChEBI" id="CHEBI:15378"/>
        <dbReference type="ChEBI" id="CHEBI:58405"/>
        <dbReference type="ChEBI" id="CHEBI:60033"/>
        <dbReference type="ChEBI" id="CHEBI:78435"/>
        <dbReference type="EC" id="2.4.99.28"/>
    </reaction>
</comment>
<keyword evidence="5" id="KW-0645">Protease</keyword>
<comment type="caution">
    <text evidence="15">The sequence shown here is derived from an EMBL/GenBank/DDBJ whole genome shotgun (WGS) entry which is preliminary data.</text>
</comment>
<keyword evidence="9" id="KW-0511">Multifunctional enzyme</keyword>
<dbReference type="Gene3D" id="1.10.3810.10">
    <property type="entry name" value="Biosynthetic peptidoglycan transglycosylase-like"/>
    <property type="match status" value="1"/>
</dbReference>
<evidence type="ECO:0000256" key="11">
    <source>
        <dbReference type="ARBA" id="ARBA00049902"/>
    </source>
</evidence>
<evidence type="ECO:0000256" key="9">
    <source>
        <dbReference type="ARBA" id="ARBA00023268"/>
    </source>
</evidence>
<dbReference type="InterPro" id="IPR036950">
    <property type="entry name" value="PBP_transglycosylase"/>
</dbReference>
<keyword evidence="16" id="KW-1185">Reference proteome</keyword>
<keyword evidence="4" id="KW-0121">Carboxypeptidase</keyword>
<evidence type="ECO:0000256" key="6">
    <source>
        <dbReference type="ARBA" id="ARBA00022676"/>
    </source>
</evidence>
<evidence type="ECO:0000259" key="12">
    <source>
        <dbReference type="Pfam" id="PF00905"/>
    </source>
</evidence>
<keyword evidence="8" id="KW-0378">Hydrolase</keyword>
<dbReference type="RefSeq" id="WP_320502747.1">
    <property type="nucleotide sequence ID" value="NZ_JAXCLX010000004.1"/>
</dbReference>
<dbReference type="EMBL" id="JAXCLX010000004">
    <property type="protein sequence ID" value="MDY0874278.1"/>
    <property type="molecule type" value="Genomic_DNA"/>
</dbReference>
<name>A0ABU5E5Q1_9PROT</name>
<dbReference type="InterPro" id="IPR050396">
    <property type="entry name" value="Glycosyltr_51/Transpeptidase"/>
</dbReference>
<dbReference type="InterPro" id="IPR012338">
    <property type="entry name" value="Beta-lactam/transpept-like"/>
</dbReference>
<comment type="similarity">
    <text evidence="2">In the C-terminal section; belongs to the transpeptidase family.</text>
</comment>
<keyword evidence="6" id="KW-0328">Glycosyltransferase</keyword>
<evidence type="ECO:0000259" key="13">
    <source>
        <dbReference type="Pfam" id="PF00912"/>
    </source>
</evidence>
<evidence type="ECO:0000256" key="4">
    <source>
        <dbReference type="ARBA" id="ARBA00022645"/>
    </source>
</evidence>
<dbReference type="Pfam" id="PF00905">
    <property type="entry name" value="Transpeptidase"/>
    <property type="match status" value="1"/>
</dbReference>
<accession>A0ABU5E5Q1</accession>
<dbReference type="EC" id="2.4.99.28" evidence="10"/>
<evidence type="ECO:0000313" key="15">
    <source>
        <dbReference type="EMBL" id="MDY0874278.1"/>
    </source>
</evidence>
<dbReference type="InterPro" id="IPR009647">
    <property type="entry name" value="PBP_C"/>
</dbReference>
<dbReference type="Pfam" id="PF00912">
    <property type="entry name" value="Transgly"/>
    <property type="match status" value="1"/>
</dbReference>
<evidence type="ECO:0000256" key="10">
    <source>
        <dbReference type="ARBA" id="ARBA00044770"/>
    </source>
</evidence>
<feature type="domain" description="Penicillin-binding C-terminal" evidence="14">
    <location>
        <begin position="616"/>
        <end position="692"/>
    </location>
</feature>
<dbReference type="PANTHER" id="PTHR32282">
    <property type="entry name" value="BINDING PROTEIN TRANSPEPTIDASE, PUTATIVE-RELATED"/>
    <property type="match status" value="1"/>
</dbReference>
<organism evidence="15 16">
    <name type="scientific">Dongia rigui</name>
    <dbReference type="NCBI Taxonomy" id="940149"/>
    <lineage>
        <taxon>Bacteria</taxon>
        <taxon>Pseudomonadati</taxon>
        <taxon>Pseudomonadota</taxon>
        <taxon>Alphaproteobacteria</taxon>
        <taxon>Rhodospirillales</taxon>
        <taxon>Dongiaceae</taxon>
        <taxon>Dongia</taxon>
    </lineage>
</organism>